<comment type="caution">
    <text evidence="2">The sequence shown here is derived from an EMBL/GenBank/DDBJ whole genome shotgun (WGS) entry which is preliminary data.</text>
</comment>
<dbReference type="Proteomes" id="UP000823775">
    <property type="component" value="Unassembled WGS sequence"/>
</dbReference>
<dbReference type="EMBL" id="JACEIK010002197">
    <property type="protein sequence ID" value="MCD9559716.1"/>
    <property type="molecule type" value="Genomic_DNA"/>
</dbReference>
<keyword evidence="3" id="KW-1185">Reference proteome</keyword>
<protein>
    <submittedName>
        <fullName evidence="2">Uncharacterized protein</fullName>
    </submittedName>
</protein>
<sequence length="133" mass="14802">MKRAKCRMSKTPPPPSTSSTTSTPQFHPTAVPTPTPPDFHKIEQRAQVHESQLMKLAKAIPSMIQNSIKNAMQPAKDKLKSLCSTVEVLESEVIFLEKRGGCTVNLHLPATQTLLNLQRCPCSLRHPEVHRTI</sequence>
<feature type="region of interest" description="Disordered" evidence="1">
    <location>
        <begin position="1"/>
        <end position="37"/>
    </location>
</feature>
<proteinExistence type="predicted"/>
<evidence type="ECO:0000256" key="1">
    <source>
        <dbReference type="SAM" id="MobiDB-lite"/>
    </source>
</evidence>
<organism evidence="2 3">
    <name type="scientific">Datura stramonium</name>
    <name type="common">Jimsonweed</name>
    <name type="synonym">Common thornapple</name>
    <dbReference type="NCBI Taxonomy" id="4076"/>
    <lineage>
        <taxon>Eukaryota</taxon>
        <taxon>Viridiplantae</taxon>
        <taxon>Streptophyta</taxon>
        <taxon>Embryophyta</taxon>
        <taxon>Tracheophyta</taxon>
        <taxon>Spermatophyta</taxon>
        <taxon>Magnoliopsida</taxon>
        <taxon>eudicotyledons</taxon>
        <taxon>Gunneridae</taxon>
        <taxon>Pentapetalae</taxon>
        <taxon>asterids</taxon>
        <taxon>lamiids</taxon>
        <taxon>Solanales</taxon>
        <taxon>Solanaceae</taxon>
        <taxon>Solanoideae</taxon>
        <taxon>Datureae</taxon>
        <taxon>Datura</taxon>
    </lineage>
</organism>
<evidence type="ECO:0000313" key="3">
    <source>
        <dbReference type="Proteomes" id="UP000823775"/>
    </source>
</evidence>
<name>A0ABS8UN24_DATST</name>
<reference evidence="2 3" key="1">
    <citation type="journal article" date="2021" name="BMC Genomics">
        <title>Datura genome reveals duplications of psychoactive alkaloid biosynthetic genes and high mutation rate following tissue culture.</title>
        <authorList>
            <person name="Rajewski A."/>
            <person name="Carter-House D."/>
            <person name="Stajich J."/>
            <person name="Litt A."/>
        </authorList>
    </citation>
    <scope>NUCLEOTIDE SEQUENCE [LARGE SCALE GENOMIC DNA]</scope>
    <source>
        <strain evidence="2">AR-01</strain>
    </source>
</reference>
<evidence type="ECO:0000313" key="2">
    <source>
        <dbReference type="EMBL" id="MCD9559716.1"/>
    </source>
</evidence>
<gene>
    <name evidence="2" type="ORF">HAX54_017888</name>
</gene>
<feature type="non-terminal residue" evidence="2">
    <location>
        <position position="133"/>
    </location>
</feature>
<accession>A0ABS8UN24</accession>